<dbReference type="Proteomes" id="UP001589943">
    <property type="component" value="Unassembled WGS sequence"/>
</dbReference>
<dbReference type="Gene3D" id="1.25.40.10">
    <property type="entry name" value="Tetratricopeptide repeat domain"/>
    <property type="match status" value="1"/>
</dbReference>
<sequence>MNFAAKVHLALLVMLASPGQAAAQDPAPTRASVQDAYVSGDFPRARTLLEDLLAKAPRDPDLLRRLALIEAATGNPDTARRTIDDAAGLAPHDNDIRMARANILLWQGDLAAARMESEKVRAEDGGFAGLNEFDAHLRRALAARKLRVQSLSFGQTVSQANFASGASQTWTTQRGSIALAWAPDSVASLDIEREARRATDTRVVARFAFPIGSQHVYVAGAVTPAADFKERWSLAAGAELRTGPSTDLLVDGRYAEYISANVGVFNLGLKHRFGNHLSVTARTISLFGSGQPYRLGGSLRSDYALSDRSSLFAELASYPDTEDDGTRQLHSFAAGTRLELDRTLIMRLSASYDKRSGSYRRAGIDVDLSWRFGR</sequence>
<feature type="signal peptide" evidence="1">
    <location>
        <begin position="1"/>
        <end position="23"/>
    </location>
</feature>
<dbReference type="EMBL" id="JBHLTL010000001">
    <property type="protein sequence ID" value="MFC0588943.1"/>
    <property type="molecule type" value="Genomic_DNA"/>
</dbReference>
<organism evidence="2 3">
    <name type="scientific">Novosphingobium aquiterrae</name>
    <dbReference type="NCBI Taxonomy" id="624388"/>
    <lineage>
        <taxon>Bacteria</taxon>
        <taxon>Pseudomonadati</taxon>
        <taxon>Pseudomonadota</taxon>
        <taxon>Alphaproteobacteria</taxon>
        <taxon>Sphingomonadales</taxon>
        <taxon>Sphingomonadaceae</taxon>
        <taxon>Novosphingobium</taxon>
    </lineage>
</organism>
<evidence type="ECO:0000313" key="3">
    <source>
        <dbReference type="Proteomes" id="UP001589943"/>
    </source>
</evidence>
<gene>
    <name evidence="2" type="ORF">ACFFF7_05905</name>
</gene>
<keyword evidence="3" id="KW-1185">Reference proteome</keyword>
<keyword evidence="1" id="KW-0732">Signal</keyword>
<dbReference type="Pfam" id="PF14559">
    <property type="entry name" value="TPR_19"/>
    <property type="match status" value="1"/>
</dbReference>
<comment type="caution">
    <text evidence="2">The sequence shown here is derived from an EMBL/GenBank/DDBJ whole genome shotgun (WGS) entry which is preliminary data.</text>
</comment>
<dbReference type="InterPro" id="IPR011990">
    <property type="entry name" value="TPR-like_helical_dom_sf"/>
</dbReference>
<evidence type="ECO:0000313" key="2">
    <source>
        <dbReference type="EMBL" id="MFC0588943.1"/>
    </source>
</evidence>
<protein>
    <submittedName>
        <fullName evidence="2">YaiO family outer membrane beta-barrel protein</fullName>
    </submittedName>
</protein>
<reference evidence="2 3" key="1">
    <citation type="submission" date="2024-09" db="EMBL/GenBank/DDBJ databases">
        <authorList>
            <person name="Sun Q."/>
            <person name="Mori K."/>
        </authorList>
    </citation>
    <scope>NUCLEOTIDE SEQUENCE [LARGE SCALE GENOMIC DNA]</scope>
    <source>
        <strain evidence="2 3">NCAIM B.02537</strain>
    </source>
</reference>
<dbReference type="NCBIfam" id="TIGR04390">
    <property type="entry name" value="OMP_YaiO_dom"/>
    <property type="match status" value="1"/>
</dbReference>
<dbReference type="InterPro" id="IPR030887">
    <property type="entry name" value="Beta-barrel_YaiO"/>
</dbReference>
<feature type="chain" id="PRO_5045336884" evidence="1">
    <location>
        <begin position="24"/>
        <end position="374"/>
    </location>
</feature>
<evidence type="ECO:0000256" key="1">
    <source>
        <dbReference type="SAM" id="SignalP"/>
    </source>
</evidence>
<proteinExistence type="predicted"/>
<accession>A0ABV6PIQ6</accession>
<dbReference type="SUPFAM" id="SSF48452">
    <property type="entry name" value="TPR-like"/>
    <property type="match status" value="1"/>
</dbReference>
<name>A0ABV6PIQ6_9SPHN</name>
<dbReference type="RefSeq" id="WP_379480431.1">
    <property type="nucleotide sequence ID" value="NZ_JBHLTL010000001.1"/>
</dbReference>